<comment type="caution">
    <text evidence="4">The sequence shown here is derived from an EMBL/GenBank/DDBJ whole genome shotgun (WGS) entry which is preliminary data.</text>
</comment>
<dbReference type="InterPro" id="IPR051043">
    <property type="entry name" value="Sulfatase_Mod_Factor_Kinase"/>
</dbReference>
<dbReference type="InterPro" id="IPR042095">
    <property type="entry name" value="SUMF_sf"/>
</dbReference>
<keyword evidence="5" id="KW-1185">Reference proteome</keyword>
<evidence type="ECO:0000259" key="3">
    <source>
        <dbReference type="Pfam" id="PF03781"/>
    </source>
</evidence>
<name>A0A8J3DR49_9HYPH</name>
<proteinExistence type="predicted"/>
<evidence type="ECO:0000256" key="2">
    <source>
        <dbReference type="SAM" id="SignalP"/>
    </source>
</evidence>
<feature type="domain" description="Sulfatase-modifying factor enzyme-like" evidence="3">
    <location>
        <begin position="38"/>
        <end position="270"/>
    </location>
</feature>
<feature type="region of interest" description="Disordered" evidence="1">
    <location>
        <begin position="175"/>
        <end position="196"/>
    </location>
</feature>
<reference evidence="4" key="1">
    <citation type="journal article" date="2014" name="Int. J. Syst. Evol. Microbiol.">
        <title>Complete genome sequence of Corynebacterium casei LMG S-19264T (=DSM 44701T), isolated from a smear-ripened cheese.</title>
        <authorList>
            <consortium name="US DOE Joint Genome Institute (JGI-PGF)"/>
            <person name="Walter F."/>
            <person name="Albersmeier A."/>
            <person name="Kalinowski J."/>
            <person name="Ruckert C."/>
        </authorList>
    </citation>
    <scope>NUCLEOTIDE SEQUENCE</scope>
    <source>
        <strain evidence="4">KCTC 42249</strain>
    </source>
</reference>
<feature type="signal peptide" evidence="2">
    <location>
        <begin position="1"/>
        <end position="22"/>
    </location>
</feature>
<reference evidence="4" key="2">
    <citation type="submission" date="2020-09" db="EMBL/GenBank/DDBJ databases">
        <authorList>
            <person name="Sun Q."/>
            <person name="Kim S."/>
        </authorList>
    </citation>
    <scope>NUCLEOTIDE SEQUENCE</scope>
    <source>
        <strain evidence="4">KCTC 42249</strain>
    </source>
</reference>
<dbReference type="RefSeq" id="WP_189500897.1">
    <property type="nucleotide sequence ID" value="NZ_BMZQ01000001.1"/>
</dbReference>
<dbReference type="Proteomes" id="UP000630142">
    <property type="component" value="Unassembled WGS sequence"/>
</dbReference>
<feature type="chain" id="PRO_5035295552" description="Sulfatase-modifying factor enzyme-like domain-containing protein" evidence="2">
    <location>
        <begin position="23"/>
        <end position="293"/>
    </location>
</feature>
<evidence type="ECO:0000313" key="5">
    <source>
        <dbReference type="Proteomes" id="UP000630142"/>
    </source>
</evidence>
<evidence type="ECO:0000256" key="1">
    <source>
        <dbReference type="SAM" id="MobiDB-lite"/>
    </source>
</evidence>
<dbReference type="InterPro" id="IPR016187">
    <property type="entry name" value="CTDL_fold"/>
</dbReference>
<dbReference type="EMBL" id="BMZQ01000001">
    <property type="protein sequence ID" value="GHD05365.1"/>
    <property type="molecule type" value="Genomic_DNA"/>
</dbReference>
<dbReference type="Gene3D" id="3.90.1580.10">
    <property type="entry name" value="paralog of FGE (formylglycine-generating enzyme)"/>
    <property type="match status" value="1"/>
</dbReference>
<organism evidence="4 5">
    <name type="scientific">Tianweitania populi</name>
    <dbReference type="NCBI Taxonomy" id="1607949"/>
    <lineage>
        <taxon>Bacteria</taxon>
        <taxon>Pseudomonadati</taxon>
        <taxon>Pseudomonadota</taxon>
        <taxon>Alphaproteobacteria</taxon>
        <taxon>Hyphomicrobiales</taxon>
        <taxon>Phyllobacteriaceae</taxon>
        <taxon>Tianweitania</taxon>
    </lineage>
</organism>
<accession>A0A8J3DR49</accession>
<sequence>MKRAFALCAVAPVVALAVAALALPGIRASAEVDPQWAAEVVAVAPGTFAYRLPGEYIAANKPTDAPLRHMGVGRGVQIMKYQVTAADYARCVTEARCKKADGNQAASDLPVTGVDFRDANDYAAWLSEKSGQQWRLPSDAEWVYMAAERVRDDSLKLNGDDANPATRWLARYRKESENAAPDPQPKPRGSFGTNSKGVADIGGNVWDWTSTCYNRSTLDAGGSVKQSVENCGVRVAGGKHRAYMSFFIRDGKSGGCAAGMAPHNLGIRLVQEQPSYLSKLKALVGWKAGAPSV</sequence>
<gene>
    <name evidence="4" type="ORF">GCM10016234_01270</name>
</gene>
<dbReference type="Pfam" id="PF03781">
    <property type="entry name" value="FGE-sulfatase"/>
    <property type="match status" value="1"/>
</dbReference>
<keyword evidence="2" id="KW-0732">Signal</keyword>
<dbReference type="GO" id="GO:0120147">
    <property type="term" value="F:formylglycine-generating oxidase activity"/>
    <property type="evidence" value="ECO:0007669"/>
    <property type="project" value="TreeGrafter"/>
</dbReference>
<evidence type="ECO:0000313" key="4">
    <source>
        <dbReference type="EMBL" id="GHD05365.1"/>
    </source>
</evidence>
<dbReference type="PANTHER" id="PTHR23150">
    <property type="entry name" value="SULFATASE MODIFYING FACTOR 1, 2"/>
    <property type="match status" value="1"/>
</dbReference>
<dbReference type="PANTHER" id="PTHR23150:SF19">
    <property type="entry name" value="FORMYLGLYCINE-GENERATING ENZYME"/>
    <property type="match status" value="1"/>
</dbReference>
<dbReference type="SUPFAM" id="SSF56436">
    <property type="entry name" value="C-type lectin-like"/>
    <property type="match status" value="1"/>
</dbReference>
<protein>
    <recommendedName>
        <fullName evidence="3">Sulfatase-modifying factor enzyme-like domain-containing protein</fullName>
    </recommendedName>
</protein>
<dbReference type="AlphaFoldDB" id="A0A8J3DR49"/>
<dbReference type="InterPro" id="IPR005532">
    <property type="entry name" value="SUMF_dom"/>
</dbReference>